<keyword evidence="7 8" id="KW-0472">Membrane</keyword>
<keyword evidence="3 8" id="KW-0328">Glycosyltransferase</keyword>
<evidence type="ECO:0000256" key="5">
    <source>
        <dbReference type="ARBA" id="ARBA00022692"/>
    </source>
</evidence>
<keyword evidence="4 8" id="KW-0808">Transferase</keyword>
<dbReference type="AlphaFoldDB" id="A0AAF3E8T8"/>
<proteinExistence type="inferred from homology"/>
<dbReference type="InterPro" id="IPR008166">
    <property type="entry name" value="Glyco_transf_92"/>
</dbReference>
<sequence>MVRVVMGMAGMFTFLRRFSSRLPTKIRLFTSKEASMIIFRIALILSATLFGMAIYQRTINMWAMKNIGDTFLRKEIGSRQILLGTFFREKSEQNFDGKFVIVHFLGDTRMEHPLYCHTMMANGKTMTTRAHVQRIHRGKRAANDICSWAGHLAECEVEVHTHRELRIGTTADPLESLLIHPEIPKHIRPKADLVVCMAPMYIYIEWEILLLGLETWLSMGAQKIIVPVQSASTTAYSILKKYQEKGYVEIREWPKWPTLSDVNPNGLVLSRGIEESHVNCLLHTKPWADLVVFTDIDDFYLPADPSNVIIGGTPALFKEIFDEHPQAGSLLLNIEIQFNFNFLQNTKFKQNCQVWRMKTRVVVNASRVDSVNMHETGIHRFGYVQVRVPCRKGHFYHFRHSHGTVPSPTEIDMTTLQSILNRSWKKRLFSSLNTIAASQLPPSSIESFEDFDKCMGAINAEHWTMKVSRCLTPHVCFSRLKRDVPCVAARADYAFHFSAISSSYIMTPKVCCL</sequence>
<evidence type="ECO:0000256" key="8">
    <source>
        <dbReference type="RuleBase" id="RU366017"/>
    </source>
</evidence>
<keyword evidence="5 8" id="KW-0812">Transmembrane</keyword>
<dbReference type="Proteomes" id="UP000887575">
    <property type="component" value="Unassembled WGS sequence"/>
</dbReference>
<evidence type="ECO:0000256" key="4">
    <source>
        <dbReference type="ARBA" id="ARBA00022679"/>
    </source>
</evidence>
<protein>
    <recommendedName>
        <fullName evidence="8">Glycosyltransferase family 92 protein</fullName>
        <ecNumber evidence="8">2.4.1.-</ecNumber>
    </recommendedName>
</protein>
<dbReference type="GO" id="GO:0016020">
    <property type="term" value="C:membrane"/>
    <property type="evidence" value="ECO:0007669"/>
    <property type="project" value="UniProtKB-SubCell"/>
</dbReference>
<dbReference type="GO" id="GO:0016757">
    <property type="term" value="F:glycosyltransferase activity"/>
    <property type="evidence" value="ECO:0007669"/>
    <property type="project" value="UniProtKB-UniRule"/>
</dbReference>
<dbReference type="InterPro" id="IPR052012">
    <property type="entry name" value="GTase_92"/>
</dbReference>
<evidence type="ECO:0000256" key="2">
    <source>
        <dbReference type="ARBA" id="ARBA00007647"/>
    </source>
</evidence>
<dbReference type="WBParaSite" id="MBELARI_LOCUS10334">
    <property type="protein sequence ID" value="MBELARI_LOCUS10334"/>
    <property type="gene ID" value="MBELARI_LOCUS10334"/>
</dbReference>
<name>A0AAF3E8T8_9BILA</name>
<keyword evidence="6 8" id="KW-1133">Transmembrane helix</keyword>
<dbReference type="EC" id="2.4.1.-" evidence="8"/>
<feature type="transmembrane region" description="Helical" evidence="8">
    <location>
        <begin position="37"/>
        <end position="55"/>
    </location>
</feature>
<dbReference type="PANTHER" id="PTHR21645">
    <property type="entry name" value="GLYCOSYLTRANSFERASE FAMILY 92 PROTEIN"/>
    <property type="match status" value="1"/>
</dbReference>
<dbReference type="PANTHER" id="PTHR21645:SF22">
    <property type="entry name" value="GLYCOSYLTRANSFERASE FAMILY 92 PROTEIN"/>
    <property type="match status" value="1"/>
</dbReference>
<evidence type="ECO:0000256" key="3">
    <source>
        <dbReference type="ARBA" id="ARBA00022676"/>
    </source>
</evidence>
<evidence type="ECO:0000256" key="1">
    <source>
        <dbReference type="ARBA" id="ARBA00004167"/>
    </source>
</evidence>
<comment type="subcellular location">
    <subcellularLocation>
        <location evidence="1">Membrane</location>
        <topology evidence="1">Single-pass membrane protein</topology>
    </subcellularLocation>
</comment>
<evidence type="ECO:0000256" key="6">
    <source>
        <dbReference type="ARBA" id="ARBA00022989"/>
    </source>
</evidence>
<organism evidence="9 10">
    <name type="scientific">Mesorhabditis belari</name>
    <dbReference type="NCBI Taxonomy" id="2138241"/>
    <lineage>
        <taxon>Eukaryota</taxon>
        <taxon>Metazoa</taxon>
        <taxon>Ecdysozoa</taxon>
        <taxon>Nematoda</taxon>
        <taxon>Chromadorea</taxon>
        <taxon>Rhabditida</taxon>
        <taxon>Rhabditina</taxon>
        <taxon>Rhabditomorpha</taxon>
        <taxon>Rhabditoidea</taxon>
        <taxon>Rhabditidae</taxon>
        <taxon>Mesorhabditinae</taxon>
        <taxon>Mesorhabditis</taxon>
    </lineage>
</organism>
<evidence type="ECO:0000313" key="9">
    <source>
        <dbReference type="Proteomes" id="UP000887575"/>
    </source>
</evidence>
<accession>A0AAF3E8T8</accession>
<keyword evidence="9" id="KW-1185">Reference proteome</keyword>
<dbReference type="Pfam" id="PF01697">
    <property type="entry name" value="Glyco_transf_92"/>
    <property type="match status" value="1"/>
</dbReference>
<evidence type="ECO:0000313" key="10">
    <source>
        <dbReference type="WBParaSite" id="MBELARI_LOCUS10334"/>
    </source>
</evidence>
<evidence type="ECO:0000256" key="7">
    <source>
        <dbReference type="ARBA" id="ARBA00023136"/>
    </source>
</evidence>
<reference evidence="10" key="1">
    <citation type="submission" date="2024-02" db="UniProtKB">
        <authorList>
            <consortium name="WormBaseParasite"/>
        </authorList>
    </citation>
    <scope>IDENTIFICATION</scope>
</reference>
<comment type="similarity">
    <text evidence="2 8">Belongs to the glycosyltransferase 92 family.</text>
</comment>